<protein>
    <submittedName>
        <fullName evidence="1">Acyl-CoA carboxylase subunit epsilon</fullName>
    </submittedName>
</protein>
<dbReference type="RefSeq" id="WP_122935316.1">
    <property type="nucleotide sequence ID" value="NZ_JBHSNT010000059.1"/>
</dbReference>
<dbReference type="GO" id="GO:0003989">
    <property type="term" value="F:acetyl-CoA carboxylase activity"/>
    <property type="evidence" value="ECO:0007669"/>
    <property type="project" value="InterPro"/>
</dbReference>
<evidence type="ECO:0000313" key="1">
    <source>
        <dbReference type="EMBL" id="RNB52481.1"/>
    </source>
</evidence>
<evidence type="ECO:0000313" key="2">
    <source>
        <dbReference type="Proteomes" id="UP000275048"/>
    </source>
</evidence>
<proteinExistence type="predicted"/>
<dbReference type="AlphaFoldDB" id="A0A3M8AMR3"/>
<gene>
    <name evidence="1" type="ORF">EDM22_01980</name>
</gene>
<dbReference type="Pfam" id="PF13822">
    <property type="entry name" value="ACC_epsilon"/>
    <property type="match status" value="1"/>
</dbReference>
<reference evidence="1 2" key="1">
    <citation type="submission" date="2018-10" db="EMBL/GenBank/DDBJ databases">
        <title>Isolation, diversity and antibacterial activity of antinobacteria from the wheat rhizosphere soil.</title>
        <authorList>
            <person name="Sun T."/>
        </authorList>
    </citation>
    <scope>NUCLEOTIDE SEQUENCE [LARGE SCALE GENOMIC DNA]</scope>
    <source>
        <strain evidence="1 2">SJ-23</strain>
    </source>
</reference>
<dbReference type="InterPro" id="IPR032716">
    <property type="entry name" value="ACC_epsilon"/>
</dbReference>
<keyword evidence="2" id="KW-1185">Reference proteome</keyword>
<name>A0A3M8AMR3_9MICO</name>
<accession>A0A3M8AMR3</accession>
<sequence length="78" mass="8292">MAEQNTSEGGAPVDLRILSRGITPEEAAAVTAVLVAAVAEEAEHAAVDKPVPSEWASPRRALRRPIEVGPGRWTHSVR</sequence>
<dbReference type="Proteomes" id="UP000275048">
    <property type="component" value="Unassembled WGS sequence"/>
</dbReference>
<dbReference type="OrthoDB" id="5007863at2"/>
<dbReference type="EMBL" id="RHHB01000001">
    <property type="protein sequence ID" value="RNB52481.1"/>
    <property type="molecule type" value="Genomic_DNA"/>
</dbReference>
<organism evidence="1 2">
    <name type="scientific">Agromyces tardus</name>
    <dbReference type="NCBI Taxonomy" id="2583849"/>
    <lineage>
        <taxon>Bacteria</taxon>
        <taxon>Bacillati</taxon>
        <taxon>Actinomycetota</taxon>
        <taxon>Actinomycetes</taxon>
        <taxon>Micrococcales</taxon>
        <taxon>Microbacteriaceae</taxon>
        <taxon>Agromyces</taxon>
    </lineage>
</organism>
<dbReference type="GO" id="GO:0004658">
    <property type="term" value="F:propionyl-CoA carboxylase activity"/>
    <property type="evidence" value="ECO:0007669"/>
    <property type="project" value="InterPro"/>
</dbReference>
<comment type="caution">
    <text evidence="1">The sequence shown here is derived from an EMBL/GenBank/DDBJ whole genome shotgun (WGS) entry which is preliminary data.</text>
</comment>